<sequence length="80" mass="8539">MKNVLRNALAVVALSTTFAACSGDGKSGNDTTHIDSSTITTITDTLKPDTNSMVPDTLKKDTTITTTKTQTKTKIIEVKH</sequence>
<proteinExistence type="predicted"/>
<dbReference type="EMBL" id="JBHUON010000036">
    <property type="protein sequence ID" value="MFD2866806.1"/>
    <property type="molecule type" value="Genomic_DNA"/>
</dbReference>
<reference evidence="3" key="1">
    <citation type="journal article" date="2019" name="Int. J. Syst. Evol. Microbiol.">
        <title>The Global Catalogue of Microorganisms (GCM) 10K type strain sequencing project: providing services to taxonomists for standard genome sequencing and annotation.</title>
        <authorList>
            <consortium name="The Broad Institute Genomics Platform"/>
            <consortium name="The Broad Institute Genome Sequencing Center for Infectious Disease"/>
            <person name="Wu L."/>
            <person name="Ma J."/>
        </authorList>
    </citation>
    <scope>NUCLEOTIDE SEQUENCE [LARGE SCALE GENOMIC DNA]</scope>
    <source>
        <strain evidence="3">KCTC 52232</strain>
    </source>
</reference>
<evidence type="ECO:0000313" key="2">
    <source>
        <dbReference type="EMBL" id="MFD2866806.1"/>
    </source>
</evidence>
<dbReference type="RefSeq" id="WP_377130451.1">
    <property type="nucleotide sequence ID" value="NZ_JBHUHN010000001.1"/>
</dbReference>
<feature type="signal peptide" evidence="1">
    <location>
        <begin position="1"/>
        <end position="22"/>
    </location>
</feature>
<accession>A0ABW5XV36</accession>
<dbReference type="PROSITE" id="PS51257">
    <property type="entry name" value="PROKAR_LIPOPROTEIN"/>
    <property type="match status" value="1"/>
</dbReference>
<organism evidence="2 3">
    <name type="scientific">Mucilaginibacter antarcticus</name>
    <dbReference type="NCBI Taxonomy" id="1855725"/>
    <lineage>
        <taxon>Bacteria</taxon>
        <taxon>Pseudomonadati</taxon>
        <taxon>Bacteroidota</taxon>
        <taxon>Sphingobacteriia</taxon>
        <taxon>Sphingobacteriales</taxon>
        <taxon>Sphingobacteriaceae</taxon>
        <taxon>Mucilaginibacter</taxon>
    </lineage>
</organism>
<name>A0ABW5XV36_9SPHI</name>
<feature type="chain" id="PRO_5046008899" evidence="1">
    <location>
        <begin position="23"/>
        <end position="80"/>
    </location>
</feature>
<evidence type="ECO:0000256" key="1">
    <source>
        <dbReference type="SAM" id="SignalP"/>
    </source>
</evidence>
<keyword evidence="1" id="KW-0732">Signal</keyword>
<gene>
    <name evidence="2" type="ORF">ACFSYC_19070</name>
</gene>
<keyword evidence="3" id="KW-1185">Reference proteome</keyword>
<comment type="caution">
    <text evidence="2">The sequence shown here is derived from an EMBL/GenBank/DDBJ whole genome shotgun (WGS) entry which is preliminary data.</text>
</comment>
<protein>
    <submittedName>
        <fullName evidence="2">Uncharacterized protein</fullName>
    </submittedName>
</protein>
<dbReference type="Proteomes" id="UP001597601">
    <property type="component" value="Unassembled WGS sequence"/>
</dbReference>
<evidence type="ECO:0000313" key="3">
    <source>
        <dbReference type="Proteomes" id="UP001597601"/>
    </source>
</evidence>